<dbReference type="EMBL" id="CADCTX010000628">
    <property type="protein sequence ID" value="CAA9334772.1"/>
    <property type="molecule type" value="Genomic_DNA"/>
</dbReference>
<protein>
    <submittedName>
        <fullName evidence="2">Uncharacterized protein</fullName>
    </submittedName>
</protein>
<name>A0A6J4LPT3_9BACT</name>
<feature type="region of interest" description="Disordered" evidence="1">
    <location>
        <begin position="111"/>
        <end position="162"/>
    </location>
</feature>
<gene>
    <name evidence="2" type="ORF">AVDCRST_MAG40-2106</name>
</gene>
<feature type="compositionally biased region" description="Low complexity" evidence="1">
    <location>
        <begin position="143"/>
        <end position="162"/>
    </location>
</feature>
<evidence type="ECO:0000313" key="2">
    <source>
        <dbReference type="EMBL" id="CAA9334772.1"/>
    </source>
</evidence>
<organism evidence="2">
    <name type="scientific">uncultured Gemmatimonadaceae bacterium</name>
    <dbReference type="NCBI Taxonomy" id="246130"/>
    <lineage>
        <taxon>Bacteria</taxon>
        <taxon>Pseudomonadati</taxon>
        <taxon>Gemmatimonadota</taxon>
        <taxon>Gemmatimonadia</taxon>
        <taxon>Gemmatimonadales</taxon>
        <taxon>Gemmatimonadaceae</taxon>
        <taxon>environmental samples</taxon>
    </lineage>
</organism>
<dbReference type="AlphaFoldDB" id="A0A6J4LPT3"/>
<evidence type="ECO:0000256" key="1">
    <source>
        <dbReference type="SAM" id="MobiDB-lite"/>
    </source>
</evidence>
<proteinExistence type="predicted"/>
<reference evidence="2" key="1">
    <citation type="submission" date="2020-02" db="EMBL/GenBank/DDBJ databases">
        <authorList>
            <person name="Meier V. D."/>
        </authorList>
    </citation>
    <scope>NUCLEOTIDE SEQUENCE</scope>
    <source>
        <strain evidence="2">AVDCRST_MAG40</strain>
    </source>
</reference>
<sequence length="162" mass="17697">MPAALSATVPCPARDADRHRLALVRAGGICHRHERVVHGRHVDRDRHGARRERAVVDREVEAARAVVVATRRVREVRGGTGARAPGRLRCDRVRGPAALQVRAGPRVACGPLRARRPPDATATLPERRPLPPRRRPSRRAPRIRAQATTTAGAGARFGRPPP</sequence>
<accession>A0A6J4LPT3</accession>
<feature type="compositionally biased region" description="Basic residues" evidence="1">
    <location>
        <begin position="130"/>
        <end position="142"/>
    </location>
</feature>